<geneLocation type="plasmid" evidence="1">
    <name>pESBL20150097</name>
</geneLocation>
<dbReference type="AlphaFoldDB" id="A0A3Q9EJG0"/>
<keyword evidence="1" id="KW-0614">Plasmid</keyword>
<sequence length="164" mass="17993">MQIDQLIDHGRGALQHHGGQGRVAALRLELTEVFSATRPPRGQPQSRRFVSAGLCLRVHQLKCLQPLDVFQHVPRVGFQRCLAQPGQPGDAAAGLELQQLVQLGPMRVREWFDQGAVDPPIGSRNGFRAGPVNHAQRRQDASLARFPARFGQQQAFVGLLGQLG</sequence>
<dbReference type="EMBL" id="MK181567">
    <property type="protein sequence ID" value="AZQ23552.1"/>
    <property type="molecule type" value="Genomic_DNA"/>
</dbReference>
<accession>A0A3Q9EJG0</accession>
<reference evidence="1" key="1">
    <citation type="submission" date="2018-11" db="EMBL/GenBank/DDBJ databases">
        <authorList>
            <person name="Valcek A."/>
            <person name="Roer L."/>
            <person name="Overballe-Petersen S."/>
            <person name="Hansen F."/>
            <person name="Bortolaia V."/>
            <person name="Leekitcharoenphon P."/>
            <person name="Korsgaard H.B."/>
            <person name="Seyfarth A.M."/>
            <person name="Hendriksen R.S."/>
            <person name="Hasman H."/>
            <person name="Hammerum A.M."/>
        </authorList>
    </citation>
    <scope>NUCLEOTIDE SEQUENCE</scope>
    <source>
        <plasmid evidence="1">pESBL20150097</plasmid>
    </source>
</reference>
<name>A0A3Q9EJG0_ECOLX</name>
<proteinExistence type="predicted"/>
<evidence type="ECO:0000313" key="1">
    <source>
        <dbReference type="EMBL" id="AZQ23552.1"/>
    </source>
</evidence>
<organism evidence="1">
    <name type="scientific">Escherichia coli</name>
    <dbReference type="NCBI Taxonomy" id="562"/>
    <lineage>
        <taxon>Bacteria</taxon>
        <taxon>Pseudomonadati</taxon>
        <taxon>Pseudomonadota</taxon>
        <taxon>Gammaproteobacteria</taxon>
        <taxon>Enterobacterales</taxon>
        <taxon>Enterobacteriaceae</taxon>
        <taxon>Escherichia</taxon>
    </lineage>
</organism>
<protein>
    <submittedName>
        <fullName evidence="1">Uncharacterized protein</fullName>
    </submittedName>
</protein>